<evidence type="ECO:0000256" key="4">
    <source>
        <dbReference type="ARBA" id="ARBA00018339"/>
    </source>
</evidence>
<evidence type="ECO:0000313" key="9">
    <source>
        <dbReference type="Proteomes" id="UP000736672"/>
    </source>
</evidence>
<name>A0A9P9KF68_FUSSL</name>
<sequence>MMRSECGHFVSGQGLTGEIRRKEVDVVALWMLDSAGGYGDERIRRKLSPTTSIDQQHFRFLKPSNKSLLFAQRGFADMPVLQSKTAGAGDAPKQFNQPSRKGKKAWRKNVDVTEVQEGLEELNKEIIRGGVIKEKASEDLFTLDTTGDSQLPKKFNKHIKKGLKADEIINARSAVPAVSMRKRPGDKTTNGLIPAKRQKTNWVSHKELARLKRVADGEHENTIQIKDATYDLWDMPAAPKETNVDNFLEEEVKAKVPKSMKQEPLSLLKSGKHVPAVQKPSGGYSYNPMFTDYEERLAHESEKALEAERKRLEEEEAERLKQEAAARSAAEAEAAEARANLSEWEEDSEWEGFQSGAEDDKVSAKRPQRKTQAQRNRIKRRKEEERLAKHKAAIKAQRRQEHRIKEIAEEIDENDRNKALVLAEAANDSDDSVSELHDEKLRRKQLGKYKLPERDLELVLPDELQESLRLLKPEGNLLRDRYRSMLVRGKVESRRHIPFKKQAKRKYTEKWTYKDFMI</sequence>
<feature type="region of interest" description="Disordered" evidence="7">
    <location>
        <begin position="86"/>
        <end position="107"/>
    </location>
</feature>
<dbReference type="OrthoDB" id="5072at2759"/>
<dbReference type="GO" id="GO:0005654">
    <property type="term" value="C:nucleoplasm"/>
    <property type="evidence" value="ECO:0007669"/>
    <property type="project" value="UniProtKB-SubCell"/>
</dbReference>
<evidence type="ECO:0000256" key="1">
    <source>
        <dbReference type="ARBA" id="ARBA00004604"/>
    </source>
</evidence>
<dbReference type="GO" id="GO:0006364">
    <property type="term" value="P:rRNA processing"/>
    <property type="evidence" value="ECO:0007669"/>
    <property type="project" value="TreeGrafter"/>
</dbReference>
<feature type="compositionally biased region" description="Basic residues" evidence="7">
    <location>
        <begin position="388"/>
        <end position="400"/>
    </location>
</feature>
<comment type="similarity">
    <text evidence="3">Belongs to the NOP53 family.</text>
</comment>
<evidence type="ECO:0000313" key="8">
    <source>
        <dbReference type="EMBL" id="KAH7260457.1"/>
    </source>
</evidence>
<comment type="subcellular location">
    <subcellularLocation>
        <location evidence="1">Nucleus</location>
        <location evidence="1">Nucleolus</location>
    </subcellularLocation>
    <subcellularLocation>
        <location evidence="2">Nucleus</location>
        <location evidence="2">Nucleoplasm</location>
    </subcellularLocation>
</comment>
<dbReference type="GO" id="GO:0005730">
    <property type="term" value="C:nucleolus"/>
    <property type="evidence" value="ECO:0007669"/>
    <property type="project" value="UniProtKB-SubCell"/>
</dbReference>
<evidence type="ECO:0000256" key="6">
    <source>
        <dbReference type="ARBA" id="ARBA00023242"/>
    </source>
</evidence>
<dbReference type="GO" id="GO:0000027">
    <property type="term" value="P:ribosomal large subunit assembly"/>
    <property type="evidence" value="ECO:0007669"/>
    <property type="project" value="TreeGrafter"/>
</dbReference>
<evidence type="ECO:0000256" key="3">
    <source>
        <dbReference type="ARBA" id="ARBA00008838"/>
    </source>
</evidence>
<feature type="region of interest" description="Disordered" evidence="7">
    <location>
        <begin position="301"/>
        <end position="400"/>
    </location>
</feature>
<dbReference type="GO" id="GO:0008097">
    <property type="term" value="F:5S rRNA binding"/>
    <property type="evidence" value="ECO:0007669"/>
    <property type="project" value="TreeGrafter"/>
</dbReference>
<protein>
    <recommendedName>
        <fullName evidence="4">Ribosome biogenesis protein NOP53</fullName>
    </recommendedName>
</protein>
<dbReference type="Proteomes" id="UP000736672">
    <property type="component" value="Unassembled WGS sequence"/>
</dbReference>
<evidence type="ECO:0000256" key="2">
    <source>
        <dbReference type="ARBA" id="ARBA00004642"/>
    </source>
</evidence>
<accession>A0A9P9KF68</accession>
<gene>
    <name evidence="8" type="ORF">B0J15DRAFT_548051</name>
</gene>
<proteinExistence type="inferred from homology"/>
<dbReference type="PIRSF" id="PIRSF017302">
    <property type="entry name" value="Gltscr2"/>
    <property type="match status" value="1"/>
</dbReference>
<dbReference type="AlphaFoldDB" id="A0A9P9KF68"/>
<evidence type="ECO:0000256" key="7">
    <source>
        <dbReference type="SAM" id="MobiDB-lite"/>
    </source>
</evidence>
<reference evidence="8" key="1">
    <citation type="journal article" date="2021" name="Nat. Commun.">
        <title>Genetic determinants of endophytism in the Arabidopsis root mycobiome.</title>
        <authorList>
            <person name="Mesny F."/>
            <person name="Miyauchi S."/>
            <person name="Thiergart T."/>
            <person name="Pickel B."/>
            <person name="Atanasova L."/>
            <person name="Karlsson M."/>
            <person name="Huettel B."/>
            <person name="Barry K.W."/>
            <person name="Haridas S."/>
            <person name="Chen C."/>
            <person name="Bauer D."/>
            <person name="Andreopoulos W."/>
            <person name="Pangilinan J."/>
            <person name="LaButti K."/>
            <person name="Riley R."/>
            <person name="Lipzen A."/>
            <person name="Clum A."/>
            <person name="Drula E."/>
            <person name="Henrissat B."/>
            <person name="Kohler A."/>
            <person name="Grigoriev I.V."/>
            <person name="Martin F.M."/>
            <person name="Hacquard S."/>
        </authorList>
    </citation>
    <scope>NUCLEOTIDE SEQUENCE</scope>
    <source>
        <strain evidence="8">FSSC 5 MPI-SDFR-AT-0091</strain>
    </source>
</reference>
<dbReference type="InterPro" id="IPR011687">
    <property type="entry name" value="Nop53/GLTSCR2"/>
</dbReference>
<evidence type="ECO:0000256" key="5">
    <source>
        <dbReference type="ARBA" id="ARBA00022517"/>
    </source>
</evidence>
<organism evidence="8 9">
    <name type="scientific">Fusarium solani</name>
    <name type="common">Filamentous fungus</name>
    <dbReference type="NCBI Taxonomy" id="169388"/>
    <lineage>
        <taxon>Eukaryota</taxon>
        <taxon>Fungi</taxon>
        <taxon>Dikarya</taxon>
        <taxon>Ascomycota</taxon>
        <taxon>Pezizomycotina</taxon>
        <taxon>Sordariomycetes</taxon>
        <taxon>Hypocreomycetidae</taxon>
        <taxon>Hypocreales</taxon>
        <taxon>Nectriaceae</taxon>
        <taxon>Fusarium</taxon>
        <taxon>Fusarium solani species complex</taxon>
    </lineage>
</organism>
<keyword evidence="5" id="KW-0690">Ribosome biogenesis</keyword>
<keyword evidence="6" id="KW-0539">Nucleus</keyword>
<dbReference type="Pfam" id="PF07767">
    <property type="entry name" value="Nop53"/>
    <property type="match status" value="1"/>
</dbReference>
<dbReference type="PANTHER" id="PTHR14211:SF7">
    <property type="entry name" value="RIBOSOME BIOGENESIS PROTEIN NOP53"/>
    <property type="match status" value="1"/>
</dbReference>
<comment type="caution">
    <text evidence="8">The sequence shown here is derived from an EMBL/GenBank/DDBJ whole genome shotgun (WGS) entry which is preliminary data.</text>
</comment>
<dbReference type="EMBL" id="JAGTJS010000008">
    <property type="protein sequence ID" value="KAH7260457.1"/>
    <property type="molecule type" value="Genomic_DNA"/>
</dbReference>
<dbReference type="PANTHER" id="PTHR14211">
    <property type="entry name" value="GLIOMA SUPPRESSOR CANDIDATE REGION GENE 2"/>
    <property type="match status" value="1"/>
</dbReference>
<keyword evidence="9" id="KW-1185">Reference proteome</keyword>
<feature type="compositionally biased region" description="Basic and acidic residues" evidence="7">
    <location>
        <begin position="301"/>
        <end position="324"/>
    </location>
</feature>